<dbReference type="GO" id="GO:0002230">
    <property type="term" value="P:positive regulation of defense response to virus by host"/>
    <property type="evidence" value="ECO:0007669"/>
    <property type="project" value="TreeGrafter"/>
</dbReference>
<dbReference type="PANTHER" id="PTHR10656:SF35">
    <property type="entry name" value="CYCLIC GMP-AMP SYNTHASE"/>
    <property type="match status" value="1"/>
</dbReference>
<dbReference type="GO" id="GO:2000042">
    <property type="term" value="P:negative regulation of double-strand break repair via homologous recombination"/>
    <property type="evidence" value="ECO:0007669"/>
    <property type="project" value="TreeGrafter"/>
</dbReference>
<dbReference type="GO" id="GO:0002218">
    <property type="term" value="P:activation of innate immune response"/>
    <property type="evidence" value="ECO:0007669"/>
    <property type="project" value="TreeGrafter"/>
</dbReference>
<dbReference type="SMART" id="SM01265">
    <property type="entry name" value="Mab-21"/>
    <property type="match status" value="1"/>
</dbReference>
<sequence length="436" mass="50416">MRKDLPIPNELDRWIRQRGRDLRLRQSDRKHAVKLVNNLRKDLIKFLKENVEQPFFKDVSVLNSGSYYELVKINKPNEFDIMLKLSTPRIIWNSLEKYKGLFYTISLHRLPRGEIRAFLVEGGLMISASKIMSEMHNLIKKFIKKHKVPPGEGHWVVCRKKVNSPAVTLVFLDENKKVEVLSVDIVPALEVPQGWPEAARTGLGVDNWLGKNARRKLLDQPVYFVPKRPKTRNLTNVEKESWRISFSHIEKEMIRFHGNKKVCCEKKEHECCRKLCLRLLKCLIEGLKQTYPDKLDPLCSYHGKTLFFHNLCARPEDSLWTPGQLSVCFIKLFKDFEHAVNSGSLPHFFVPDHNLFSPTSFPKRSLQFLGNALQEQRELGFPLLRIPDPIPAICDNPEECDTVTYESGSLYQKFIKLTVACAVMFGAIVCALYVKT</sequence>
<name>A0A556TPE0_BAGYA</name>
<dbReference type="GO" id="GO:0032481">
    <property type="term" value="P:positive regulation of type I interferon production"/>
    <property type="evidence" value="ECO:0007669"/>
    <property type="project" value="TreeGrafter"/>
</dbReference>
<dbReference type="FunFam" id="1.10.1410.40:FF:000007">
    <property type="entry name" value="Cyclic GMP-AMP synthase"/>
    <property type="match status" value="1"/>
</dbReference>
<evidence type="ECO:0000313" key="5">
    <source>
        <dbReference type="EMBL" id="TSK31360.1"/>
    </source>
</evidence>
<dbReference type="EMBL" id="VCAZ01000009">
    <property type="protein sequence ID" value="TSK31360.1"/>
    <property type="molecule type" value="Genomic_DNA"/>
</dbReference>
<dbReference type="PANTHER" id="PTHR10656">
    <property type="entry name" value="CELL FATE DETERMINING PROTEIN MAB21-RELATED"/>
    <property type="match status" value="1"/>
</dbReference>
<dbReference type="GO" id="GO:0038001">
    <property type="term" value="P:paracrine signaling"/>
    <property type="evidence" value="ECO:0007669"/>
    <property type="project" value="TreeGrafter"/>
</dbReference>
<dbReference type="Pfam" id="PF03281">
    <property type="entry name" value="Mab-21"/>
    <property type="match status" value="1"/>
</dbReference>
<keyword evidence="2" id="KW-0472">Membrane</keyword>
<feature type="domain" description="Mab-21-like nucleotidyltransferase" evidence="3">
    <location>
        <begin position="67"/>
        <end position="254"/>
    </location>
</feature>
<dbReference type="AlphaFoldDB" id="A0A556TPE0"/>
<comment type="similarity">
    <text evidence="1">Belongs to the mab-21 family.</text>
</comment>
<reference evidence="5 6" key="1">
    <citation type="journal article" date="2019" name="Genome Biol. Evol.">
        <title>Whole-Genome Sequencing of the Giant Devil Catfish, Bagarius yarrelli.</title>
        <authorList>
            <person name="Jiang W."/>
            <person name="Lv Y."/>
            <person name="Cheng L."/>
            <person name="Yang K."/>
            <person name="Chao B."/>
            <person name="Wang X."/>
            <person name="Li Y."/>
            <person name="Pan X."/>
            <person name="You X."/>
            <person name="Zhang Y."/>
            <person name="Yang J."/>
            <person name="Li J."/>
            <person name="Zhang X."/>
            <person name="Liu S."/>
            <person name="Sun C."/>
            <person name="Yang J."/>
            <person name="Shi Q."/>
        </authorList>
    </citation>
    <scope>NUCLEOTIDE SEQUENCE [LARGE SCALE GENOMIC DNA]</scope>
    <source>
        <strain evidence="5">JWS20170419001</strain>
        <tissue evidence="5">Muscle</tissue>
    </source>
</reference>
<keyword evidence="6" id="KW-1185">Reference proteome</keyword>
<feature type="domain" description="Mab-21-like HhH/H2TH-like" evidence="4">
    <location>
        <begin position="272"/>
        <end position="373"/>
    </location>
</feature>
<proteinExistence type="inferred from homology"/>
<dbReference type="GO" id="GO:0003682">
    <property type="term" value="F:chromatin binding"/>
    <property type="evidence" value="ECO:0007669"/>
    <property type="project" value="TreeGrafter"/>
</dbReference>
<dbReference type="OrthoDB" id="6054650at2759"/>
<dbReference type="InterPro" id="IPR024810">
    <property type="entry name" value="MAB21L/cGLR"/>
</dbReference>
<dbReference type="Gene3D" id="1.10.1410.40">
    <property type="match status" value="1"/>
</dbReference>
<evidence type="ECO:0000259" key="3">
    <source>
        <dbReference type="Pfam" id="PF03281"/>
    </source>
</evidence>
<dbReference type="GO" id="GO:0006974">
    <property type="term" value="P:DNA damage response"/>
    <property type="evidence" value="ECO:0007669"/>
    <property type="project" value="TreeGrafter"/>
</dbReference>
<dbReference type="GO" id="GO:0003690">
    <property type="term" value="F:double-stranded DNA binding"/>
    <property type="evidence" value="ECO:0007669"/>
    <property type="project" value="TreeGrafter"/>
</dbReference>
<keyword evidence="2" id="KW-0812">Transmembrane</keyword>
<dbReference type="GO" id="GO:0061501">
    <property type="term" value="F:2',3'-cyclic GMP-AMP synthase activity"/>
    <property type="evidence" value="ECO:0007669"/>
    <property type="project" value="TreeGrafter"/>
</dbReference>
<dbReference type="Gene3D" id="3.30.460.90">
    <property type="match status" value="1"/>
</dbReference>
<organism evidence="5 6">
    <name type="scientific">Bagarius yarrelli</name>
    <name type="common">Goonch</name>
    <name type="synonym">Bagrus yarrelli</name>
    <dbReference type="NCBI Taxonomy" id="175774"/>
    <lineage>
        <taxon>Eukaryota</taxon>
        <taxon>Metazoa</taxon>
        <taxon>Chordata</taxon>
        <taxon>Craniata</taxon>
        <taxon>Vertebrata</taxon>
        <taxon>Euteleostomi</taxon>
        <taxon>Actinopterygii</taxon>
        <taxon>Neopterygii</taxon>
        <taxon>Teleostei</taxon>
        <taxon>Ostariophysi</taxon>
        <taxon>Siluriformes</taxon>
        <taxon>Sisoridae</taxon>
        <taxon>Sisorinae</taxon>
        <taxon>Bagarius</taxon>
    </lineage>
</organism>
<evidence type="ECO:0000256" key="2">
    <source>
        <dbReference type="SAM" id="Phobius"/>
    </source>
</evidence>
<dbReference type="GO" id="GO:0071360">
    <property type="term" value="P:cellular response to exogenous dsRNA"/>
    <property type="evidence" value="ECO:0007669"/>
    <property type="project" value="TreeGrafter"/>
</dbReference>
<gene>
    <name evidence="5" type="ORF">Baya_3470</name>
</gene>
<feature type="transmembrane region" description="Helical" evidence="2">
    <location>
        <begin position="414"/>
        <end position="434"/>
    </location>
</feature>
<evidence type="ECO:0000313" key="6">
    <source>
        <dbReference type="Proteomes" id="UP000319801"/>
    </source>
</evidence>
<dbReference type="InterPro" id="IPR046906">
    <property type="entry name" value="Mab-21_HhH/H2TH-like"/>
</dbReference>
<evidence type="ECO:0000259" key="4">
    <source>
        <dbReference type="Pfam" id="PF20266"/>
    </source>
</evidence>
<keyword evidence="2" id="KW-1133">Transmembrane helix</keyword>
<dbReference type="GO" id="GO:0005634">
    <property type="term" value="C:nucleus"/>
    <property type="evidence" value="ECO:0007669"/>
    <property type="project" value="TreeGrafter"/>
</dbReference>
<accession>A0A556TPE0</accession>
<evidence type="ECO:0000256" key="1">
    <source>
        <dbReference type="ARBA" id="ARBA00008307"/>
    </source>
</evidence>
<dbReference type="GO" id="GO:0005829">
    <property type="term" value="C:cytosol"/>
    <property type="evidence" value="ECO:0007669"/>
    <property type="project" value="TreeGrafter"/>
</dbReference>
<dbReference type="InterPro" id="IPR046903">
    <property type="entry name" value="Mab-21-like_nuc_Trfase"/>
</dbReference>
<dbReference type="Pfam" id="PF20266">
    <property type="entry name" value="Mab-21_C"/>
    <property type="match status" value="1"/>
</dbReference>
<dbReference type="GO" id="GO:0035861">
    <property type="term" value="C:site of double-strand break"/>
    <property type="evidence" value="ECO:0007669"/>
    <property type="project" value="TreeGrafter"/>
</dbReference>
<dbReference type="Proteomes" id="UP000319801">
    <property type="component" value="Unassembled WGS sequence"/>
</dbReference>
<comment type="caution">
    <text evidence="5">The sequence shown here is derived from an EMBL/GenBank/DDBJ whole genome shotgun (WGS) entry which is preliminary data.</text>
</comment>
<protein>
    <submittedName>
        <fullName evidence="5">Cyclic GMP-AMP synthase</fullName>
    </submittedName>
</protein>